<feature type="region of interest" description="Disordered" evidence="7">
    <location>
        <begin position="65"/>
        <end position="161"/>
    </location>
</feature>
<feature type="compositionally biased region" description="Low complexity" evidence="7">
    <location>
        <begin position="134"/>
        <end position="150"/>
    </location>
</feature>
<dbReference type="PROSITE" id="PS51857">
    <property type="entry name" value="CSD_2"/>
    <property type="match status" value="1"/>
</dbReference>
<dbReference type="InterPro" id="IPR012340">
    <property type="entry name" value="NA-bd_OB-fold"/>
</dbReference>
<dbReference type="InterPro" id="IPR011129">
    <property type="entry name" value="CSD"/>
</dbReference>
<feature type="compositionally biased region" description="Low complexity" evidence="7">
    <location>
        <begin position="65"/>
        <end position="87"/>
    </location>
</feature>
<comment type="subcellular location">
    <subcellularLocation>
        <location evidence="1">Cytoplasm</location>
    </subcellularLocation>
</comment>
<evidence type="ECO:0000259" key="8">
    <source>
        <dbReference type="PROSITE" id="PS51857"/>
    </source>
</evidence>
<evidence type="ECO:0000313" key="10">
    <source>
        <dbReference type="Proteomes" id="UP001530293"/>
    </source>
</evidence>
<evidence type="ECO:0000256" key="7">
    <source>
        <dbReference type="SAM" id="MobiDB-lite"/>
    </source>
</evidence>
<reference evidence="9 10" key="1">
    <citation type="submission" date="2024-10" db="EMBL/GenBank/DDBJ databases">
        <title>Updated reference genomes for cyclostephanoid diatoms.</title>
        <authorList>
            <person name="Roberts W.R."/>
            <person name="Alverson A.J."/>
        </authorList>
    </citation>
    <scope>NUCLEOTIDE SEQUENCE [LARGE SCALE GENOMIC DNA]</scope>
    <source>
        <strain evidence="9 10">AJA232-27</strain>
    </source>
</reference>
<keyword evidence="10" id="KW-1185">Reference proteome</keyword>
<dbReference type="PANTHER" id="PTHR12913:SF1">
    <property type="entry name" value="COLD SHOCK DOMAIN-CONTAINING PROTEIN E1"/>
    <property type="match status" value="1"/>
</dbReference>
<evidence type="ECO:0000256" key="4">
    <source>
        <dbReference type="ARBA" id="ARBA00022884"/>
    </source>
</evidence>
<evidence type="ECO:0000256" key="6">
    <source>
        <dbReference type="SAM" id="Coils"/>
    </source>
</evidence>
<dbReference type="SMART" id="SM00357">
    <property type="entry name" value="CSP"/>
    <property type="match status" value="3"/>
</dbReference>
<dbReference type="EMBL" id="JALLBG020000237">
    <property type="protein sequence ID" value="KAL3758178.1"/>
    <property type="molecule type" value="Genomic_DNA"/>
</dbReference>
<comment type="similarity">
    <text evidence="5">Belongs to the UNR family.</text>
</comment>
<feature type="region of interest" description="Disordered" evidence="7">
    <location>
        <begin position="1"/>
        <end position="51"/>
    </location>
</feature>
<feature type="compositionally biased region" description="Low complexity" evidence="7">
    <location>
        <begin position="10"/>
        <end position="21"/>
    </location>
</feature>
<dbReference type="Pfam" id="PF00313">
    <property type="entry name" value="CSD"/>
    <property type="match status" value="1"/>
</dbReference>
<evidence type="ECO:0000256" key="3">
    <source>
        <dbReference type="ARBA" id="ARBA00022737"/>
    </source>
</evidence>
<dbReference type="Proteomes" id="UP001530293">
    <property type="component" value="Unassembled WGS sequence"/>
</dbReference>
<gene>
    <name evidence="9" type="ORF">ACHAWU_004816</name>
</gene>
<dbReference type="Gene3D" id="2.40.50.140">
    <property type="entry name" value="Nucleic acid-binding proteins"/>
    <property type="match status" value="4"/>
</dbReference>
<feature type="domain" description="CSD" evidence="8">
    <location>
        <begin position="167"/>
        <end position="240"/>
    </location>
</feature>
<protein>
    <recommendedName>
        <fullName evidence="8">CSD domain-containing protein</fullName>
    </recommendedName>
</protein>
<keyword evidence="2" id="KW-0963">Cytoplasm</keyword>
<dbReference type="InterPro" id="IPR002059">
    <property type="entry name" value="CSP_DNA-bd"/>
</dbReference>
<evidence type="ECO:0000256" key="5">
    <source>
        <dbReference type="ARBA" id="ARBA00044751"/>
    </source>
</evidence>
<evidence type="ECO:0000256" key="1">
    <source>
        <dbReference type="ARBA" id="ARBA00004496"/>
    </source>
</evidence>
<evidence type="ECO:0000256" key="2">
    <source>
        <dbReference type="ARBA" id="ARBA00022490"/>
    </source>
</evidence>
<dbReference type="GO" id="GO:0005737">
    <property type="term" value="C:cytoplasm"/>
    <property type="evidence" value="ECO:0007669"/>
    <property type="project" value="UniProtKB-SubCell"/>
</dbReference>
<accession>A0ABD3M2I7</accession>
<feature type="region of interest" description="Disordered" evidence="7">
    <location>
        <begin position="217"/>
        <end position="241"/>
    </location>
</feature>
<feature type="coiled-coil region" evidence="6">
    <location>
        <begin position="380"/>
        <end position="409"/>
    </location>
</feature>
<dbReference type="GO" id="GO:0003723">
    <property type="term" value="F:RNA binding"/>
    <property type="evidence" value="ECO:0007669"/>
    <property type="project" value="UniProtKB-KW"/>
</dbReference>
<keyword evidence="3" id="KW-0677">Repeat</keyword>
<feature type="compositionally biased region" description="Low complexity" evidence="7">
    <location>
        <begin position="28"/>
        <end position="44"/>
    </location>
</feature>
<keyword evidence="4" id="KW-0694">RNA-binding</keyword>
<dbReference type="PANTHER" id="PTHR12913">
    <property type="entry name" value="UNR PROTEIN N-RAS UPSTREAM GENE PROTEIN"/>
    <property type="match status" value="1"/>
</dbReference>
<proteinExistence type="inferred from homology"/>
<dbReference type="SUPFAM" id="SSF50249">
    <property type="entry name" value="Nucleic acid-binding proteins"/>
    <property type="match status" value="2"/>
</dbReference>
<comment type="caution">
    <text evidence="9">The sequence shown here is derived from an EMBL/GenBank/DDBJ whole genome shotgun (WGS) entry which is preliminary data.</text>
</comment>
<organism evidence="9 10">
    <name type="scientific">Discostella pseudostelligera</name>
    <dbReference type="NCBI Taxonomy" id="259834"/>
    <lineage>
        <taxon>Eukaryota</taxon>
        <taxon>Sar</taxon>
        <taxon>Stramenopiles</taxon>
        <taxon>Ochrophyta</taxon>
        <taxon>Bacillariophyta</taxon>
        <taxon>Coscinodiscophyceae</taxon>
        <taxon>Thalassiosirophycidae</taxon>
        <taxon>Stephanodiscales</taxon>
        <taxon>Stephanodiscaceae</taxon>
        <taxon>Discostella</taxon>
    </lineage>
</organism>
<evidence type="ECO:0000313" key="9">
    <source>
        <dbReference type="EMBL" id="KAL3758178.1"/>
    </source>
</evidence>
<keyword evidence="6" id="KW-0175">Coiled coil</keyword>
<name>A0ABD3M2I7_9STRA</name>
<sequence>MSDPKSMGEAFMQRRAAMAAANKGDRNSTTTGSTSTTATSTAGSRVDIDSTNMNIADIQREQLLQREQQQQLQQQQRPQRRPQVQQQQRHHPVDEYGRLIRTPSGGNNANANDAGGGEGDYNASNTSQSHRRGNNYNSSGGGNSARYSSSRGGGGSTSNNYRKNLPIEQGIIHSLLDKFGFILCADRDRQLFFHYSEYNNGNRSADELNIGDEVQFRIGGSPPPRSGGGGGSGGRSNVDVNDEGNEKLCALDVRKLPPGTIYWETEDEPRGKRWMGVVEKIAATDNSSRRRRVEDIRSGDDSCIIGGVPLSSSGGAGAGMIRIISDDSNDAENDKTKPLGVNYNLIDVTQTSAQQRRPRRPQLECGDIVEFTLVTERRTKQKYAREISLIRSERERLREEEEKRLLENATLETGVVVSIKGDFGFLRSTSRVQEVYFHTSHVILSVEDDKGGGCEHIGEGDGGACSYSPLEEGQDVEFYVVDEVKSSEGGKKGGNGKLSARQVKTLPKGTVKFEHIIAQGVSGLVAECPLNKVIDPFGRSERGGGESVVGKIRLQEDVCDNDGQSITEVSLRPEVYPGGTFAMNRTGSEVGAWIRPGDVLLFDVVKKVVDGTCYAVPTKFVRRASLRPGDCTDNNIDSTTNLPPSIRLLEPSLCGRTEGVVRSIHDNYGFIQLAERNVDAYFPLYEVFPAEILGDLVRNNPDVYSEGDESIQQKGGRIHVEVGMEVAFDLSLQMLTSLNGGGRDGGGRFKQSRPIQDKQSIRARRVQILPQGTVREKISIASGVQATVTKADAKQIFVGTLELDEPVKIESVSRHRHPLVSRLIDSISNGNFGTSVTFHDVLSETDSQIVTSMVNARDDLEWSYVIPENSTEEIHNRRICIARKHPVVAPHTAPPTSCDDASMTPANEVKAVEGEPDGEAVGDGNSLNTEKKKDSQRMPKVVKSVRYDKFSFPDMSDGPLCVGDVVKGDVYLSRRAGTINIDNVTVVERKVAVVSDSDEGVEHAVKRTSLRGFVSEVVPSRQFGFIMAVDGLGTKTGDHIFFHFKEVESCSGISPDQSPIKNNKFGRSDIISKGDEVIFDSGPGKNGKLNATNISILPRGTLKQFKADSSSTSCTGYILIEPSRTLLLNTPSHSGFQSAGGQGAGVGRWTNVRDEPTNKLGSSMKGEGVILLLTDPSNQFSSKPNLNSPSIVTLSENKAFTADSVLEASVASEAGNINAPVKIESENDNTNSNASAVGTHIGYKFSSLAARSQSTDVNAGRSDGPKRGDLVSFSKVKGSNLVKDIRITQQGAATRVTGTLISIDKEADAAIFVSAEPEMKYDIKLTEVVSCDKSLINENEKVDGIMHEGRIFGVCRTKDIHLSSSFGSSGGLSERPKLNLTVKKELQGMGGQIMAQSRMAKGPDGTNGFAIGWTKRVSVHAVKEDTCSSLNTSLSASASEFVPNSAIAACGFEPEQTE</sequence>
<feature type="region of interest" description="Disordered" evidence="7">
    <location>
        <begin position="913"/>
        <end position="938"/>
    </location>
</feature>